<dbReference type="InterPro" id="IPR032675">
    <property type="entry name" value="LRR_dom_sf"/>
</dbReference>
<dbReference type="InterPro" id="IPR001611">
    <property type="entry name" value="Leu-rich_rpt"/>
</dbReference>
<reference evidence="3" key="1">
    <citation type="submission" date="2021-06" db="EMBL/GenBank/DDBJ databases">
        <authorList>
            <consortium name="Wellcome Sanger Institute Data Sharing"/>
        </authorList>
    </citation>
    <scope>NUCLEOTIDE SEQUENCE [LARGE SCALE GENOMIC DNA]</scope>
</reference>
<dbReference type="SMART" id="SM00367">
    <property type="entry name" value="LRR_CC"/>
    <property type="match status" value="8"/>
</dbReference>
<sequence>MPIMHRFQLYLFLCVQLKSVLLIRNTIQCCLNLQYLSLSYSRKFTDKGLQYLVTGKGCHKLIYLDLSGCTQISVDGFRYIAEACSLLQQLEMNSVPTLTDSCIMVIKIISVQDSPHLSDTAFKAMGESWNLKKIKIEGNNRMTDVSWKTLSKNSPNLCSISAVNCSKITDISLKSIGSLKKISVLNLADCIRDPGVRYFVEGPSSGVIKELNLTNCVRLSDVSLCQKLTHLSLCYCEHLTDSGFEWLENLPSLTCLNLSGTCITDQLIIHSFNVIIFLQKFCRQVRDLECLDVSHCLSLTDQTSKTLAYYCRTITTLSVAGCPKITDLSMQYLCGVCHYLKELDISGCVHLTDKTARFLYRISKQLKVLNMLYCKKISRQAVLKLAKNVPQWKYNSEDPPSWFGYNDQGILNDAINKQIKEPEDFEEMFSTTDGMENYDKKSIKSH</sequence>
<dbReference type="Pfam" id="PF25372">
    <property type="entry name" value="DUF7885"/>
    <property type="match status" value="1"/>
</dbReference>
<dbReference type="GO" id="GO:0031146">
    <property type="term" value="P:SCF-dependent proteasomal ubiquitin-dependent protein catabolic process"/>
    <property type="evidence" value="ECO:0007669"/>
    <property type="project" value="TreeGrafter"/>
</dbReference>
<reference evidence="3" key="2">
    <citation type="submission" date="2025-08" db="UniProtKB">
        <authorList>
            <consortium name="Ensembl"/>
        </authorList>
    </citation>
    <scope>IDENTIFICATION</scope>
</reference>
<accession>A0A8C4RRA9</accession>
<dbReference type="GeneTree" id="ENSGT00940000160224"/>
<dbReference type="Proteomes" id="UP000694620">
    <property type="component" value="Chromosome 1"/>
</dbReference>
<dbReference type="Gene3D" id="3.80.10.10">
    <property type="entry name" value="Ribonuclease Inhibitor"/>
    <property type="match status" value="4"/>
</dbReference>
<gene>
    <name evidence="3" type="primary">FBXL13</name>
</gene>
<dbReference type="AlphaFoldDB" id="A0A8C4RRA9"/>
<evidence type="ECO:0000313" key="3">
    <source>
        <dbReference type="Ensembl" id="ENSECRP00000005809.1"/>
    </source>
</evidence>
<name>A0A8C4RRA9_ERPCA</name>
<feature type="chain" id="PRO_5034280191" evidence="1">
    <location>
        <begin position="23"/>
        <end position="446"/>
    </location>
</feature>
<organism evidence="3 4">
    <name type="scientific">Erpetoichthys calabaricus</name>
    <name type="common">Rope fish</name>
    <name type="synonym">Calamoichthys calabaricus</name>
    <dbReference type="NCBI Taxonomy" id="27687"/>
    <lineage>
        <taxon>Eukaryota</taxon>
        <taxon>Metazoa</taxon>
        <taxon>Chordata</taxon>
        <taxon>Craniata</taxon>
        <taxon>Vertebrata</taxon>
        <taxon>Euteleostomi</taxon>
        <taxon>Actinopterygii</taxon>
        <taxon>Polypteriformes</taxon>
        <taxon>Polypteridae</taxon>
        <taxon>Erpetoichthys</taxon>
    </lineage>
</organism>
<evidence type="ECO:0000259" key="2">
    <source>
        <dbReference type="Pfam" id="PF25372"/>
    </source>
</evidence>
<dbReference type="InterPro" id="IPR006553">
    <property type="entry name" value="Leu-rich_rpt_Cys-con_subtyp"/>
</dbReference>
<keyword evidence="1" id="KW-0732">Signal</keyword>
<evidence type="ECO:0000256" key="1">
    <source>
        <dbReference type="SAM" id="SignalP"/>
    </source>
</evidence>
<dbReference type="Pfam" id="PF13516">
    <property type="entry name" value="LRR_6"/>
    <property type="match status" value="3"/>
</dbReference>
<keyword evidence="4" id="KW-1185">Reference proteome</keyword>
<dbReference type="GO" id="GO:0019005">
    <property type="term" value="C:SCF ubiquitin ligase complex"/>
    <property type="evidence" value="ECO:0007669"/>
    <property type="project" value="TreeGrafter"/>
</dbReference>
<dbReference type="Ensembl" id="ENSECRT00000005907.1">
    <property type="protein sequence ID" value="ENSECRP00000005809.1"/>
    <property type="gene ID" value="ENSECRG00000003881.1"/>
</dbReference>
<dbReference type="PANTHER" id="PTHR13318">
    <property type="entry name" value="PARTNER OF PAIRED, ISOFORM B-RELATED"/>
    <property type="match status" value="1"/>
</dbReference>
<proteinExistence type="predicted"/>
<evidence type="ECO:0000313" key="4">
    <source>
        <dbReference type="Proteomes" id="UP000694620"/>
    </source>
</evidence>
<dbReference type="SUPFAM" id="SSF52047">
    <property type="entry name" value="RNI-like"/>
    <property type="match status" value="1"/>
</dbReference>
<dbReference type="InterPro" id="IPR057207">
    <property type="entry name" value="FBXL15_LRR"/>
</dbReference>
<feature type="domain" description="F-box/LRR-repeat protein 15-like leucin rich repeat" evidence="2">
    <location>
        <begin position="286"/>
        <end position="389"/>
    </location>
</feature>
<dbReference type="PANTHER" id="PTHR13318:SF275">
    <property type="entry name" value="F-BOX DOMAIN-CONTAINING PROTEIN"/>
    <property type="match status" value="1"/>
</dbReference>
<protein>
    <submittedName>
        <fullName evidence="3">F-box and leucine rich repeat protein 13</fullName>
    </submittedName>
</protein>
<reference evidence="3" key="3">
    <citation type="submission" date="2025-09" db="UniProtKB">
        <authorList>
            <consortium name="Ensembl"/>
        </authorList>
    </citation>
    <scope>IDENTIFICATION</scope>
</reference>
<feature type="signal peptide" evidence="1">
    <location>
        <begin position="1"/>
        <end position="22"/>
    </location>
</feature>